<dbReference type="EMBL" id="CP014246">
    <property type="protein sequence ID" value="AMD21595.1"/>
    <property type="molecule type" value="Genomic_DNA"/>
</dbReference>
<evidence type="ECO:0000256" key="2">
    <source>
        <dbReference type="ARBA" id="ARBA00022664"/>
    </source>
</evidence>
<evidence type="ECO:0000313" key="8">
    <source>
        <dbReference type="Proteomes" id="UP000243052"/>
    </source>
</evidence>
<evidence type="ECO:0000256" key="1">
    <source>
        <dbReference type="ARBA" id="ARBA00004123"/>
    </source>
</evidence>
<dbReference type="Pfam" id="PF23241">
    <property type="entry name" value="HAT_PRP39_C"/>
    <property type="match status" value="1"/>
</dbReference>
<evidence type="ECO:0000256" key="5">
    <source>
        <dbReference type="ARBA" id="ARBA00023242"/>
    </source>
</evidence>
<keyword evidence="3" id="KW-0677">Repeat</keyword>
<dbReference type="SMART" id="SM00386">
    <property type="entry name" value="HAT"/>
    <property type="match status" value="5"/>
</dbReference>
<dbReference type="InterPro" id="IPR011990">
    <property type="entry name" value="TPR-like_helical_dom_sf"/>
</dbReference>
<dbReference type="PANTHER" id="PTHR17204">
    <property type="entry name" value="PRE-MRNA PROCESSING PROTEIN PRP39-RELATED"/>
    <property type="match status" value="1"/>
</dbReference>
<dbReference type="Proteomes" id="UP000243052">
    <property type="component" value="Chromosome vi"/>
</dbReference>
<dbReference type="GO" id="GO:0071004">
    <property type="term" value="C:U2-type prespliceosome"/>
    <property type="evidence" value="ECO:0007669"/>
    <property type="project" value="TreeGrafter"/>
</dbReference>
<dbReference type="SUPFAM" id="SSF48452">
    <property type="entry name" value="TPR-like"/>
    <property type="match status" value="1"/>
</dbReference>
<dbReference type="STRING" id="45286.A0A0X8HU90"/>
<dbReference type="Gene3D" id="1.25.40.10">
    <property type="entry name" value="Tetratricopeptide repeat domain"/>
    <property type="match status" value="2"/>
</dbReference>
<keyword evidence="8" id="KW-1185">Reference proteome</keyword>
<dbReference type="GO" id="GO:0000243">
    <property type="term" value="C:commitment complex"/>
    <property type="evidence" value="ECO:0007669"/>
    <property type="project" value="TreeGrafter"/>
</dbReference>
<name>A0A0X8HU90_9SACH</name>
<evidence type="ECO:0000256" key="3">
    <source>
        <dbReference type="ARBA" id="ARBA00022737"/>
    </source>
</evidence>
<dbReference type="GO" id="GO:0030627">
    <property type="term" value="F:pre-mRNA 5'-splice site binding"/>
    <property type="evidence" value="ECO:0007669"/>
    <property type="project" value="TreeGrafter"/>
</dbReference>
<evidence type="ECO:0000256" key="4">
    <source>
        <dbReference type="ARBA" id="ARBA00023187"/>
    </source>
</evidence>
<dbReference type="InterPro" id="IPR059164">
    <property type="entry name" value="HAT_PRP39_C"/>
</dbReference>
<dbReference type="InterPro" id="IPR003107">
    <property type="entry name" value="HAT"/>
</dbReference>
<dbReference type="Pfam" id="PF23240">
    <property type="entry name" value="HAT_PRP39_N"/>
    <property type="match status" value="1"/>
</dbReference>
<reference evidence="7 8" key="1">
    <citation type="submission" date="2016-01" db="EMBL/GenBank/DDBJ databases">
        <title>Genome sequence of the yeast Holleya sinecauda.</title>
        <authorList>
            <person name="Dietrich F.S."/>
        </authorList>
    </citation>
    <scope>NUCLEOTIDE SEQUENCE [LARGE SCALE GENOMIC DNA]</scope>
    <source>
        <strain evidence="7 8">ATCC 58844</strain>
    </source>
</reference>
<dbReference type="PANTHER" id="PTHR17204:SF5">
    <property type="entry name" value="PRE-MRNA-PROCESSING FACTOR 39"/>
    <property type="match status" value="1"/>
</dbReference>
<sequence length="616" mass="72104">MDRILSSLDNAFLQENPNWKASIEKLNWIDINCLQGLVDETEKLLVKYPNPNSKVKGAIYGVFEEVVSRYPLLFGYWKKFVHIAHQVDGVEKSLDILKQSLDAFPTSLDLWNDYLQIVVTDEQDTEKVRGLFKTAEKLVGYHFLSHTFWDKYIEFETNNKEWSRVFAVYSHLAKIPLHQYAKYYTTFKALLDEHPEVVPGELKDTFDIETIFVQTQQLVNDVWKYESKITQSFYNLNPLPEEELNNWNLYLEFIVNDSRTHTDLAISAFERALVPCYHYEHFWQFYANWLMKNGDEAAVSQVLQRGMVAVPAEDNTLGERYIGHLKSLMHKDKDHYGGLYKDALVNFIPKYPTKDALIVDYLSAIKITEYYSSVMDSDEFIMSQQNAYTKFLEEVINAYFDRPKKRASSQLLSILNDHNIGVVIVQLLKMNWLVLKNAMQARKHFNHFSKMPQLKNSTAFWLLYYKFEKAHGNFTKLNKFVSQLGTEIFLPTTVINDIIQDYQSFYLSNNDIMEHERRLSVPQTWDPLIDATFKINDPQWKPYNKPSKDWYKSSTFKENGHPGISIDVPQINNSIVGKSIATIRREGTQPLPTFRNLEKINQQPKYIDFMGEYINT</sequence>
<proteinExistence type="inferred from homology"/>
<comment type="similarity">
    <text evidence="6">Belongs to the PRP39 family.</text>
</comment>
<dbReference type="GeneID" id="28724891"/>
<evidence type="ECO:0000313" key="7">
    <source>
        <dbReference type="EMBL" id="AMD21595.1"/>
    </source>
</evidence>
<keyword evidence="2" id="KW-0507">mRNA processing</keyword>
<keyword evidence="4" id="KW-0508">mRNA splicing</keyword>
<gene>
    <name evidence="7" type="ORF">AW171_hschr63556</name>
</gene>
<comment type="subcellular location">
    <subcellularLocation>
        <location evidence="1">Nucleus</location>
    </subcellularLocation>
</comment>
<dbReference type="GO" id="GO:0000395">
    <property type="term" value="P:mRNA 5'-splice site recognition"/>
    <property type="evidence" value="ECO:0007669"/>
    <property type="project" value="TreeGrafter"/>
</dbReference>
<dbReference type="OrthoDB" id="10265668at2759"/>
<dbReference type="RefSeq" id="XP_017988591.1">
    <property type="nucleotide sequence ID" value="XM_018133283.1"/>
</dbReference>
<accession>A0A0X8HU90</accession>
<organism evidence="7 8">
    <name type="scientific">Eremothecium sinecaudum</name>
    <dbReference type="NCBI Taxonomy" id="45286"/>
    <lineage>
        <taxon>Eukaryota</taxon>
        <taxon>Fungi</taxon>
        <taxon>Dikarya</taxon>
        <taxon>Ascomycota</taxon>
        <taxon>Saccharomycotina</taxon>
        <taxon>Saccharomycetes</taxon>
        <taxon>Saccharomycetales</taxon>
        <taxon>Saccharomycetaceae</taxon>
        <taxon>Eremothecium</taxon>
    </lineage>
</organism>
<dbReference type="GO" id="GO:0005685">
    <property type="term" value="C:U1 snRNP"/>
    <property type="evidence" value="ECO:0007669"/>
    <property type="project" value="TreeGrafter"/>
</dbReference>
<protein>
    <submittedName>
        <fullName evidence="7">HFL261Cp</fullName>
    </submittedName>
</protein>
<dbReference type="AlphaFoldDB" id="A0A0X8HU90"/>
<evidence type="ECO:0000256" key="6">
    <source>
        <dbReference type="ARBA" id="ARBA00038019"/>
    </source>
</evidence>
<keyword evidence="5" id="KW-0539">Nucleus</keyword>